<protein>
    <submittedName>
        <fullName evidence="1">Uncharacterized protein</fullName>
    </submittedName>
</protein>
<evidence type="ECO:0000313" key="2">
    <source>
        <dbReference type="Proteomes" id="UP000077315"/>
    </source>
</evidence>
<dbReference type="EMBL" id="KV440999">
    <property type="protein sequence ID" value="OAD67543.1"/>
    <property type="molecule type" value="Genomic_DNA"/>
</dbReference>
<evidence type="ECO:0000313" key="1">
    <source>
        <dbReference type="EMBL" id="OAD67543.1"/>
    </source>
</evidence>
<name>A0A162TJ25_PHYB8</name>
<sequence>MTPLVQVIENIDKKVLTKKEKAYELWVSVDVSVDVDVSVCGWGDEGAKRKNPLVWCREINIYITITIFFLSGKTVYQLQQQRPEEKKFFCSNGYIGFKALYECVVYI</sequence>
<reference evidence="2" key="1">
    <citation type="submission" date="2015-06" db="EMBL/GenBank/DDBJ databases">
        <title>Expansion of signal transduction pathways in fungi by whole-genome duplication.</title>
        <authorList>
            <consortium name="DOE Joint Genome Institute"/>
            <person name="Corrochano L.M."/>
            <person name="Kuo A."/>
            <person name="Marcet-Houben M."/>
            <person name="Polaino S."/>
            <person name="Salamov A."/>
            <person name="Villalobos J.M."/>
            <person name="Alvarez M.I."/>
            <person name="Avalos J."/>
            <person name="Benito E.P."/>
            <person name="Benoit I."/>
            <person name="Burger G."/>
            <person name="Camino L.P."/>
            <person name="Canovas D."/>
            <person name="Cerda-Olmedo E."/>
            <person name="Cheng J.-F."/>
            <person name="Dominguez A."/>
            <person name="Elias M."/>
            <person name="Eslava A.P."/>
            <person name="Glaser F."/>
            <person name="Grimwood J."/>
            <person name="Gutierrez G."/>
            <person name="Heitman J."/>
            <person name="Henrissat B."/>
            <person name="Iturriaga E.A."/>
            <person name="Lang B.F."/>
            <person name="Lavin J.L."/>
            <person name="Lee S."/>
            <person name="Li W."/>
            <person name="Lindquist E."/>
            <person name="Lopez-Garcia S."/>
            <person name="Luque E.M."/>
            <person name="Marcos A.T."/>
            <person name="Martin J."/>
            <person name="McCluskey K."/>
            <person name="Medina H.R."/>
            <person name="Miralles-Duran A."/>
            <person name="Miyazaki A."/>
            <person name="Munoz-Torres E."/>
            <person name="Oguiza J.A."/>
            <person name="Ohm R."/>
            <person name="Olmedo M."/>
            <person name="Orejas M."/>
            <person name="Ortiz-Castellanos L."/>
            <person name="Pisabarro A.G."/>
            <person name="Rodriguez-Romero J."/>
            <person name="Ruiz-Herrera J."/>
            <person name="Ruiz-Vazquez R."/>
            <person name="Sanz C."/>
            <person name="Schackwitz W."/>
            <person name="Schmutz J."/>
            <person name="Shahriari M."/>
            <person name="Shelest E."/>
            <person name="Silva-Franco F."/>
            <person name="Soanes D."/>
            <person name="Syed K."/>
            <person name="Tagua V.G."/>
            <person name="Talbot N.J."/>
            <person name="Thon M."/>
            <person name="De vries R.P."/>
            <person name="Wiebenga A."/>
            <person name="Yadav J.S."/>
            <person name="Braun E.L."/>
            <person name="Baker S."/>
            <person name="Garre V."/>
            <person name="Horwitz B."/>
            <person name="Torres-Martinez S."/>
            <person name="Idnurm A."/>
            <person name="Herrera-Estrella A."/>
            <person name="Gabaldon T."/>
            <person name="Grigoriev I.V."/>
        </authorList>
    </citation>
    <scope>NUCLEOTIDE SEQUENCE [LARGE SCALE GENOMIC DNA]</scope>
    <source>
        <strain evidence="2">NRRL 1555(-)</strain>
    </source>
</reference>
<dbReference type="Proteomes" id="UP000077315">
    <property type="component" value="Unassembled WGS sequence"/>
</dbReference>
<accession>A0A162TJ25</accession>
<keyword evidence="2" id="KW-1185">Reference proteome</keyword>
<organism evidence="1 2">
    <name type="scientific">Phycomyces blakesleeanus (strain ATCC 8743b / DSM 1359 / FGSC 10004 / NBRC 33097 / NRRL 1555)</name>
    <dbReference type="NCBI Taxonomy" id="763407"/>
    <lineage>
        <taxon>Eukaryota</taxon>
        <taxon>Fungi</taxon>
        <taxon>Fungi incertae sedis</taxon>
        <taxon>Mucoromycota</taxon>
        <taxon>Mucoromycotina</taxon>
        <taxon>Mucoromycetes</taxon>
        <taxon>Mucorales</taxon>
        <taxon>Phycomycetaceae</taxon>
        <taxon>Phycomyces</taxon>
    </lineage>
</organism>
<dbReference type="RefSeq" id="XP_018285583.1">
    <property type="nucleotide sequence ID" value="XM_018437213.1"/>
</dbReference>
<gene>
    <name evidence="1" type="ORF">PHYBLDRAFT_174232</name>
</gene>
<dbReference type="GeneID" id="28998119"/>
<dbReference type="AlphaFoldDB" id="A0A162TJ25"/>
<dbReference type="VEuPathDB" id="FungiDB:PHYBLDRAFT_174232"/>
<proteinExistence type="predicted"/>
<dbReference type="InParanoid" id="A0A162TJ25"/>